<evidence type="ECO:0000313" key="2">
    <source>
        <dbReference type="EMBL" id="THH28046.1"/>
    </source>
</evidence>
<organism evidence="2 3">
    <name type="scientific">Antrodiella citrinella</name>
    <dbReference type="NCBI Taxonomy" id="2447956"/>
    <lineage>
        <taxon>Eukaryota</taxon>
        <taxon>Fungi</taxon>
        <taxon>Dikarya</taxon>
        <taxon>Basidiomycota</taxon>
        <taxon>Agaricomycotina</taxon>
        <taxon>Agaricomycetes</taxon>
        <taxon>Polyporales</taxon>
        <taxon>Steccherinaceae</taxon>
        <taxon>Antrodiella</taxon>
    </lineage>
</organism>
<comment type="caution">
    <text evidence="2">The sequence shown here is derived from an EMBL/GenBank/DDBJ whole genome shotgun (WGS) entry which is preliminary data.</text>
</comment>
<accession>A0A4S4MPQ5</accession>
<feature type="compositionally biased region" description="Basic residues" evidence="1">
    <location>
        <begin position="8"/>
        <end position="21"/>
    </location>
</feature>
<dbReference type="Proteomes" id="UP000308730">
    <property type="component" value="Unassembled WGS sequence"/>
</dbReference>
<gene>
    <name evidence="2" type="ORF">EUX98_g6140</name>
</gene>
<dbReference type="AlphaFoldDB" id="A0A4S4MPQ5"/>
<reference evidence="2 3" key="1">
    <citation type="submission" date="2019-02" db="EMBL/GenBank/DDBJ databases">
        <title>Genome sequencing of the rare red list fungi Antrodiella citrinella (Flaviporus citrinellus).</title>
        <authorList>
            <person name="Buettner E."/>
            <person name="Kellner H."/>
        </authorList>
    </citation>
    <scope>NUCLEOTIDE SEQUENCE [LARGE SCALE GENOMIC DNA]</scope>
    <source>
        <strain evidence="2 3">DSM 108506</strain>
    </source>
</reference>
<sequence>MSPTKRSTTQKKSSKPRRKPYSRGSTDPRYVRSAFGLISTRQPAVPFSAIHEDSLNRKTYRDCLLLSCKRYYPNIVPRHDFDILYLSSGAFNEDDSKFYAFSDKHFESEALFFSATCTAQERENGVVNEKLWKSLAETMDGPPSVAGIKPAPGEDDVRTRPIPDSKYSLRIWGKHLEQSRQYCLDFVDTKTGEPVNFPFEYELWAVPRRAAPMVPCPSARLKTVEEALGPLDGIAEGELKFLLFEGTACRLIRPGKKCLYFEVPTRPHPEDESGEHEDTVVF</sequence>
<dbReference type="EMBL" id="SGPM01000205">
    <property type="protein sequence ID" value="THH28046.1"/>
    <property type="molecule type" value="Genomic_DNA"/>
</dbReference>
<feature type="region of interest" description="Disordered" evidence="1">
    <location>
        <begin position="1"/>
        <end position="28"/>
    </location>
</feature>
<evidence type="ECO:0000256" key="1">
    <source>
        <dbReference type="SAM" id="MobiDB-lite"/>
    </source>
</evidence>
<protein>
    <submittedName>
        <fullName evidence="2">Uncharacterized protein</fullName>
    </submittedName>
</protein>
<dbReference type="OrthoDB" id="2628807at2759"/>
<evidence type="ECO:0000313" key="3">
    <source>
        <dbReference type="Proteomes" id="UP000308730"/>
    </source>
</evidence>
<keyword evidence="3" id="KW-1185">Reference proteome</keyword>
<name>A0A4S4MPQ5_9APHY</name>
<proteinExistence type="predicted"/>